<feature type="transmembrane region" description="Helical" evidence="6">
    <location>
        <begin position="154"/>
        <end position="176"/>
    </location>
</feature>
<dbReference type="InParanoid" id="C0NX16"/>
<evidence type="ECO:0000256" key="5">
    <source>
        <dbReference type="ARBA" id="ARBA00023136"/>
    </source>
</evidence>
<feature type="transmembrane region" description="Helical" evidence="6">
    <location>
        <begin position="182"/>
        <end position="201"/>
    </location>
</feature>
<dbReference type="VEuPathDB" id="FungiDB:I7I50_08256"/>
<feature type="domain" description="Reticulon" evidence="8">
    <location>
        <begin position="55"/>
        <end position="252"/>
    </location>
</feature>
<feature type="transmembrane region" description="Helical" evidence="6">
    <location>
        <begin position="93"/>
        <end position="112"/>
    </location>
</feature>
<keyword evidence="10" id="KW-1185">Reference proteome</keyword>
<evidence type="ECO:0000256" key="6">
    <source>
        <dbReference type="RuleBase" id="RU363132"/>
    </source>
</evidence>
<evidence type="ECO:0000256" key="1">
    <source>
        <dbReference type="ARBA" id="ARBA00004477"/>
    </source>
</evidence>
<name>C0NX16_AJECG</name>
<dbReference type="InterPro" id="IPR003388">
    <property type="entry name" value="Reticulon"/>
</dbReference>
<keyword evidence="5 6" id="KW-0472">Membrane</keyword>
<reference evidence="9" key="1">
    <citation type="submission" date="2009-02" db="EMBL/GenBank/DDBJ databases">
        <title>The Genome Sequence of Ajellomyces capsulatus strain G186AR.</title>
        <authorList>
            <consortium name="The Broad Institute Genome Sequencing Platform"/>
            <person name="Champion M."/>
            <person name="Cuomo C."/>
            <person name="Ma L.-J."/>
            <person name="Henn M.R."/>
            <person name="Sil A."/>
            <person name="Goldman B."/>
            <person name="Young S.K."/>
            <person name="Kodira C.D."/>
            <person name="Zeng Q."/>
            <person name="Koehrsen M."/>
            <person name="Alvarado L."/>
            <person name="Berlin A."/>
            <person name="Borenstein D."/>
            <person name="Chen Z."/>
            <person name="Engels R."/>
            <person name="Freedman E."/>
            <person name="Gellesch M."/>
            <person name="Goldberg J."/>
            <person name="Griggs A."/>
            <person name="Gujja S."/>
            <person name="Heiman D."/>
            <person name="Hepburn T."/>
            <person name="Howarth C."/>
            <person name="Jen D."/>
            <person name="Larson L."/>
            <person name="Lewis B."/>
            <person name="Mehta T."/>
            <person name="Park D."/>
            <person name="Pearson M."/>
            <person name="Roberts A."/>
            <person name="Saif S."/>
            <person name="Shea T."/>
            <person name="Shenoy N."/>
            <person name="Sisk P."/>
            <person name="Stolte C."/>
            <person name="Sykes S."/>
            <person name="Walk T."/>
            <person name="White J."/>
            <person name="Yandava C."/>
            <person name="Klein B."/>
            <person name="McEwen J.G."/>
            <person name="Puccia R."/>
            <person name="Goldman G.H."/>
            <person name="Felipe M.S."/>
            <person name="Nino-Vega G."/>
            <person name="San-Blas G."/>
            <person name="Taylor J."/>
            <person name="Mendoza L."/>
            <person name="Galagan J."/>
            <person name="Nusbaum C."/>
            <person name="Birren B."/>
        </authorList>
    </citation>
    <scope>NUCLEOTIDE SEQUENCE</scope>
    <source>
        <strain evidence="9">G186AR</strain>
    </source>
</reference>
<dbReference type="GO" id="GO:0005789">
    <property type="term" value="C:endoplasmic reticulum membrane"/>
    <property type="evidence" value="ECO:0007669"/>
    <property type="project" value="UniProtKB-SubCell"/>
</dbReference>
<feature type="compositionally biased region" description="Polar residues" evidence="7">
    <location>
        <begin position="268"/>
        <end position="278"/>
    </location>
</feature>
<comment type="subcellular location">
    <subcellularLocation>
        <location evidence="1 6">Endoplasmic reticulum membrane</location>
        <topology evidence="1 6">Multi-pass membrane protein</topology>
    </subcellularLocation>
</comment>
<feature type="compositionally biased region" description="Basic and acidic residues" evidence="7">
    <location>
        <begin position="333"/>
        <end position="343"/>
    </location>
</feature>
<evidence type="ECO:0000256" key="7">
    <source>
        <dbReference type="SAM" id="MobiDB-lite"/>
    </source>
</evidence>
<accession>C0NX16</accession>
<evidence type="ECO:0000256" key="4">
    <source>
        <dbReference type="ARBA" id="ARBA00022989"/>
    </source>
</evidence>
<keyword evidence="4 6" id="KW-1133">Transmembrane helix</keyword>
<proteinExistence type="predicted"/>
<sequence>MPQPAEPLHAHYSKEPLDRLGGNLFHHIGSAKGKTNGTTDTTATGQPLTHYHSHIYSLLSWERPRTTALSFVSIVSLIVAARYLPLLRWLFKFSYLALGFTIALEIAGKVLLSRGLASSSRPRKYYTIPKDTVESILEDLEQLMDFFLIEIQRILFAENLTYTLAAFSAALTSYWLVRFLPVWGLSLILLSAAYLGPLVYVNNKELIDSQIDQIQQIVNSQATQVKEMAGQQTAHATHIVKQYVGDYRAKANEYMGSARSLPPVEQVTPATSQAQSGLKSAKEPAVDPIAKHVAKATSAEHDATEPAITQTDFPAAPKDDILLGEETTPESGAEPKLDEPLLA</sequence>
<keyword evidence="3 6" id="KW-0256">Endoplasmic reticulum</keyword>
<protein>
    <recommendedName>
        <fullName evidence="6">Reticulon-like protein</fullName>
    </recommendedName>
</protein>
<evidence type="ECO:0000256" key="2">
    <source>
        <dbReference type="ARBA" id="ARBA00022692"/>
    </source>
</evidence>
<keyword evidence="2 6" id="KW-0812">Transmembrane</keyword>
<gene>
    <name evidence="9" type="ORF">HCBG_08008</name>
</gene>
<evidence type="ECO:0000313" key="10">
    <source>
        <dbReference type="Proteomes" id="UP000001631"/>
    </source>
</evidence>
<dbReference type="AlphaFoldDB" id="C0NX16"/>
<dbReference type="STRING" id="447093.C0NX16"/>
<evidence type="ECO:0000256" key="3">
    <source>
        <dbReference type="ARBA" id="ARBA00022824"/>
    </source>
</evidence>
<evidence type="ECO:0000259" key="8">
    <source>
        <dbReference type="PROSITE" id="PS50845"/>
    </source>
</evidence>
<dbReference type="RefSeq" id="XP_045284363.1">
    <property type="nucleotide sequence ID" value="XM_045435057.1"/>
</dbReference>
<dbReference type="HOGENOM" id="CLU_046578_1_0_1"/>
<dbReference type="Proteomes" id="UP000001631">
    <property type="component" value="Unassembled WGS sequence"/>
</dbReference>
<organism evidence="9 10">
    <name type="scientific">Ajellomyces capsulatus (strain G186AR / H82 / ATCC MYA-2454 / RMSCC 2432)</name>
    <name type="common">Darling's disease fungus</name>
    <name type="synonym">Histoplasma capsulatum</name>
    <dbReference type="NCBI Taxonomy" id="447093"/>
    <lineage>
        <taxon>Eukaryota</taxon>
        <taxon>Fungi</taxon>
        <taxon>Dikarya</taxon>
        <taxon>Ascomycota</taxon>
        <taxon>Pezizomycotina</taxon>
        <taxon>Eurotiomycetes</taxon>
        <taxon>Eurotiomycetidae</taxon>
        <taxon>Onygenales</taxon>
        <taxon>Ajellomycetaceae</taxon>
        <taxon>Histoplasma</taxon>
    </lineage>
</organism>
<dbReference type="GeneID" id="69041024"/>
<feature type="region of interest" description="Disordered" evidence="7">
    <location>
        <begin position="260"/>
        <end position="343"/>
    </location>
</feature>
<feature type="transmembrane region" description="Helical" evidence="6">
    <location>
        <begin position="68"/>
        <end position="87"/>
    </location>
</feature>
<dbReference type="PROSITE" id="PS50845">
    <property type="entry name" value="RETICULON"/>
    <property type="match status" value="1"/>
</dbReference>
<evidence type="ECO:0000313" key="9">
    <source>
        <dbReference type="EMBL" id="EEH03882.1"/>
    </source>
</evidence>
<dbReference type="EMBL" id="GG663375">
    <property type="protein sequence ID" value="EEH03882.1"/>
    <property type="molecule type" value="Genomic_DNA"/>
</dbReference>
<dbReference type="Pfam" id="PF02453">
    <property type="entry name" value="Reticulon"/>
    <property type="match status" value="1"/>
</dbReference>